<dbReference type="Proteomes" id="UP000218113">
    <property type="component" value="Unassembled WGS sequence"/>
</dbReference>
<evidence type="ECO:0000313" key="1">
    <source>
        <dbReference type="EMBL" id="PCI24414.1"/>
    </source>
</evidence>
<gene>
    <name evidence="1" type="ORF">COB67_11630</name>
</gene>
<dbReference type="Pfam" id="PF02810">
    <property type="entry name" value="SEC-C"/>
    <property type="match status" value="1"/>
</dbReference>
<sequence length="656" mass="75172">MDLSQISYGDIPVKLEDAVFAQHFILFFRNLKDQGNKELEALQKQWFPESVIQYILSKHNYLIVADLLDCLPPQSFKAHLVLLLERWPHWKDKSVDQLSSIIAQIAPQSSFELFREFFQNQEEKSFQALKGIYSALPFLPAQQVEALVEAAVGCFFKAKNPLDYTPFIAKAWRLHLPKKKGSLLALILLGKTPQELASCLEMFFQALFKSSPLYQFVTTEYEDDWWEAGANLSMFFKENAPLLEIKELLALDVQPVPESLELLAATPMVELPVKELVEELQEAANASLTEELRLEIALFSIIVTAQGYLHKKLPLKQLELQKVLRLLTFDFSKHPFYEDLVTCIRPFPRQDIIDGILGLIEEENGGYTDINLSNLMGDLAFPEFILPLIQWTDQDSGDFQNESARDALIKIGAACLPVIQTRWPQLDDFQQSYAMEIIATIGGDAAQDLFLELSPAAIKQDPESWSMNAIFLSDQRFLGLLEEKDKHQGEFIEELFYCLCLLWDYQPQQMEKLRKEIHADFQEKFEQFDLIMHEGEQLQDRNIEYLTLPLKCKHCGKADSYDLRHIIVYPEYIDQVPPTIGDAIACKHCALEGELRFREQAKTAILLECTRVTTNLIQGADVQTPIEFQDYSIQPDDACPCNSGKLFKNCCLGFNW</sequence>
<dbReference type="AlphaFoldDB" id="A0A2A4STE9"/>
<dbReference type="InterPro" id="IPR004027">
    <property type="entry name" value="SEC_C_motif"/>
</dbReference>
<reference evidence="2" key="1">
    <citation type="submission" date="2017-08" db="EMBL/GenBank/DDBJ databases">
        <title>A dynamic microbial community with high functional redundancy inhabits the cold, oxic subseafloor aquifer.</title>
        <authorList>
            <person name="Tully B.J."/>
            <person name="Wheat C.G."/>
            <person name="Glazer B.T."/>
            <person name="Huber J.A."/>
        </authorList>
    </citation>
    <scope>NUCLEOTIDE SEQUENCE [LARGE SCALE GENOMIC DNA]</scope>
</reference>
<accession>A0A2A4STE9</accession>
<evidence type="ECO:0000313" key="2">
    <source>
        <dbReference type="Proteomes" id="UP000218113"/>
    </source>
</evidence>
<dbReference type="EMBL" id="NVSR01000123">
    <property type="protein sequence ID" value="PCI24414.1"/>
    <property type="molecule type" value="Genomic_DNA"/>
</dbReference>
<organism evidence="1 2">
    <name type="scientific">SAR324 cluster bacterium</name>
    <dbReference type="NCBI Taxonomy" id="2024889"/>
    <lineage>
        <taxon>Bacteria</taxon>
        <taxon>Deltaproteobacteria</taxon>
        <taxon>SAR324 cluster</taxon>
    </lineage>
</organism>
<protein>
    <submittedName>
        <fullName evidence="1">Uncharacterized protein</fullName>
    </submittedName>
</protein>
<comment type="caution">
    <text evidence="1">The sequence shown here is derived from an EMBL/GenBank/DDBJ whole genome shotgun (WGS) entry which is preliminary data.</text>
</comment>
<name>A0A2A4STE9_9DELT</name>
<proteinExistence type="predicted"/>